<evidence type="ECO:0000313" key="3">
    <source>
        <dbReference type="Proteomes" id="UP000683583"/>
    </source>
</evidence>
<feature type="signal peptide" evidence="1">
    <location>
        <begin position="1"/>
        <end position="23"/>
    </location>
</feature>
<accession>A0ABX8KN94</accession>
<dbReference type="EMBL" id="CP077290">
    <property type="protein sequence ID" value="QXA49860.1"/>
    <property type="molecule type" value="Genomic_DNA"/>
</dbReference>
<proteinExistence type="predicted"/>
<gene>
    <name evidence="2" type="ORF">I6L58_02085</name>
</gene>
<name>A0ABX8KN94_9ENTR</name>
<keyword evidence="1" id="KW-0732">Signal</keyword>
<evidence type="ECO:0000256" key="1">
    <source>
        <dbReference type="SAM" id="SignalP"/>
    </source>
</evidence>
<reference evidence="2 3" key="1">
    <citation type="submission" date="2021-06" db="EMBL/GenBank/DDBJ databases">
        <title>FDA dAtabase for Regulatory Grade micrObial Sequences (FDA-ARGOS): Supporting development and validation of Infectious Disease Dx tests.</title>
        <authorList>
            <person name="Sproer C."/>
            <person name="Gronow S."/>
            <person name="Severitt S."/>
            <person name="Schroder I."/>
            <person name="Tallon L."/>
            <person name="Sadzewicz L."/>
            <person name="Zhao X."/>
            <person name="Boylan J."/>
            <person name="Ott S."/>
            <person name="Bowen H."/>
            <person name="Vavikolanu K."/>
            <person name="Mehta A."/>
            <person name="Aluvathingal J."/>
            <person name="Nadendla S."/>
            <person name="Lowell S."/>
            <person name="Myers T."/>
            <person name="Yan Y."/>
        </authorList>
    </citation>
    <scope>NUCLEOTIDE SEQUENCE [LARGE SCALE GENOMIC DNA]</scope>
    <source>
        <strain evidence="2 3">FDAARGOS 1428</strain>
    </source>
</reference>
<organism evidence="2 3">
    <name type="scientific">Enterobacter cancerogenus</name>
    <dbReference type="NCBI Taxonomy" id="69218"/>
    <lineage>
        <taxon>Bacteria</taxon>
        <taxon>Pseudomonadati</taxon>
        <taxon>Pseudomonadota</taxon>
        <taxon>Gammaproteobacteria</taxon>
        <taxon>Enterobacterales</taxon>
        <taxon>Enterobacteriaceae</taxon>
        <taxon>Enterobacter</taxon>
        <taxon>Enterobacter cloacae complex</taxon>
    </lineage>
</organism>
<dbReference type="Gene3D" id="6.10.250.2140">
    <property type="match status" value="1"/>
</dbReference>
<feature type="chain" id="PRO_5045620066" evidence="1">
    <location>
        <begin position="24"/>
        <end position="209"/>
    </location>
</feature>
<dbReference type="Proteomes" id="UP000683583">
    <property type="component" value="Chromosome"/>
</dbReference>
<evidence type="ECO:0000313" key="2">
    <source>
        <dbReference type="EMBL" id="QXA49860.1"/>
    </source>
</evidence>
<dbReference type="Pfam" id="PF10938">
    <property type="entry name" value="YfdX"/>
    <property type="match status" value="1"/>
</dbReference>
<dbReference type="RefSeq" id="WP_088207327.1">
    <property type="nucleotide sequence ID" value="NZ_CP025225.1"/>
</dbReference>
<dbReference type="InterPro" id="IPR021236">
    <property type="entry name" value="Uncharacterised_YfdX"/>
</dbReference>
<keyword evidence="3" id="KW-1185">Reference proteome</keyword>
<protein>
    <submittedName>
        <fullName evidence="2">YfdX family protein</fullName>
    </submittedName>
</protein>
<sequence length="209" mass="22260">MKRFALVTLVAAMIAAAPALASAATASTTSDSATNVTAQQVRAADQIAAQGKNALHDIQLARVALFQGHPDKAETLTNRAAALLADDSTDWSKYFRTNKKAGLKDDNYVAVDAAMGISEDFVASPEKQEAIKRANKKLEIGDKKGAVEELRLAGISVMENVCLMPLKQTRSAVVKAKKLLTEHKYYEANLALKGAEDGIVMDSTALVAD</sequence>
<dbReference type="NCBIfam" id="NF007645">
    <property type="entry name" value="PRK10316.1"/>
    <property type="match status" value="1"/>
</dbReference>
<dbReference type="Gene3D" id="1.20.120.1940">
    <property type="entry name" value="YfdX protein domain"/>
    <property type="match status" value="1"/>
</dbReference>